<dbReference type="AlphaFoldDB" id="A0A066X8C6"/>
<sequence length="544" mass="59795">MASSSSSVLIVGAGVFGLSLAYELATNRGYTSITVLDRFLPPVPDGSSVDVSRIIRTEYADPLYSSLATDALQEWRASEMYKPHYHESGFVMMADEKECPSPYFEKYRRWRGEAAERGKPLEFFEPPHADAEVKKLYKGVQADLRAFTATHNAAGGWADAAGAIRTLARQCTNAGISFVTGAQGTVVSLQRSGGRVTGVRTAAGTTWEAERVVLAMGAWTNRIVTGVDHAVSASGQPVGFIQLSDEEAQRLKSMPVMINMSTGVFCFPPTPGTNLLKVARHGFGYATEFEAETGRKVSSPRLVGSNAVSGFLPRDADEGLREGVRLFFPEFAERPFRFRRLCWYNDTPEGDFIVDYHPDVEGLFLATGGAGQLTHDLQRVQVPSGHWLARRGLLRAQGVNGVAGEVEAKESRRRGNNIEDGRGWEPGRAGAAEALASGASEAVKQQQGEGFELPVHTMWPHDGVVVYIGKDKIGFPTRFLLLSDRRRSLPPWGFQYTAQKWLMGFRVLRAMRSGQERYLYMPLEVTGYRARGNAGQVCRGTPRR</sequence>
<dbReference type="InterPro" id="IPR036188">
    <property type="entry name" value="FAD/NAD-bd_sf"/>
</dbReference>
<dbReference type="InterPro" id="IPR006076">
    <property type="entry name" value="FAD-dep_OxRdtase"/>
</dbReference>
<comment type="similarity">
    <text evidence="2">Belongs to the MSOX/MTOX family.</text>
</comment>
<evidence type="ECO:0000256" key="1">
    <source>
        <dbReference type="ARBA" id="ARBA00001974"/>
    </source>
</evidence>
<dbReference type="InterPro" id="IPR045170">
    <property type="entry name" value="MTOX"/>
</dbReference>
<evidence type="ECO:0000256" key="4">
    <source>
        <dbReference type="ARBA" id="ARBA00022827"/>
    </source>
</evidence>
<dbReference type="GO" id="GO:0050660">
    <property type="term" value="F:flavin adenine dinucleotide binding"/>
    <property type="evidence" value="ECO:0007669"/>
    <property type="project" value="InterPro"/>
</dbReference>
<feature type="domain" description="FAD dependent oxidoreductase" evidence="6">
    <location>
        <begin position="8"/>
        <end position="371"/>
    </location>
</feature>
<dbReference type="SUPFAM" id="SSF51905">
    <property type="entry name" value="FAD/NAD(P)-binding domain"/>
    <property type="match status" value="1"/>
</dbReference>
<evidence type="ECO:0000259" key="6">
    <source>
        <dbReference type="Pfam" id="PF01266"/>
    </source>
</evidence>
<evidence type="ECO:0000313" key="8">
    <source>
        <dbReference type="Proteomes" id="UP000027238"/>
    </source>
</evidence>
<dbReference type="OMA" id="FCFPPTP"/>
<dbReference type="HOGENOM" id="CLU_500584_0_0_1"/>
<dbReference type="GO" id="GO:0004657">
    <property type="term" value="F:proline dehydrogenase activity"/>
    <property type="evidence" value="ECO:0007669"/>
    <property type="project" value="TreeGrafter"/>
</dbReference>
<keyword evidence="5" id="KW-0560">Oxidoreductase</keyword>
<dbReference type="OrthoDB" id="2219495at2759"/>
<organism evidence="7 8">
    <name type="scientific">Colletotrichum sublineola</name>
    <name type="common">Sorghum anthracnose fungus</name>
    <dbReference type="NCBI Taxonomy" id="1173701"/>
    <lineage>
        <taxon>Eukaryota</taxon>
        <taxon>Fungi</taxon>
        <taxon>Dikarya</taxon>
        <taxon>Ascomycota</taxon>
        <taxon>Pezizomycotina</taxon>
        <taxon>Sordariomycetes</taxon>
        <taxon>Hypocreomycetidae</taxon>
        <taxon>Glomerellales</taxon>
        <taxon>Glomerellaceae</taxon>
        <taxon>Colletotrichum</taxon>
        <taxon>Colletotrichum graminicola species complex</taxon>
    </lineage>
</organism>
<dbReference type="PANTHER" id="PTHR10961">
    <property type="entry name" value="PEROXISOMAL SARCOSINE OXIDASE"/>
    <property type="match status" value="1"/>
</dbReference>
<evidence type="ECO:0000256" key="2">
    <source>
        <dbReference type="ARBA" id="ARBA00010989"/>
    </source>
</evidence>
<reference evidence="8" key="1">
    <citation type="journal article" date="2014" name="Genome Announc.">
        <title>Draft genome sequence of Colletotrichum sublineola, a destructive pathogen of cultivated sorghum.</title>
        <authorList>
            <person name="Baroncelli R."/>
            <person name="Sanz-Martin J.M."/>
            <person name="Rech G.E."/>
            <person name="Sukno S.A."/>
            <person name="Thon M.R."/>
        </authorList>
    </citation>
    <scope>NUCLEOTIDE SEQUENCE [LARGE SCALE GENOMIC DNA]</scope>
    <source>
        <strain evidence="8">TX430BB</strain>
    </source>
</reference>
<accession>A0A066X8C6</accession>
<evidence type="ECO:0000256" key="3">
    <source>
        <dbReference type="ARBA" id="ARBA00022630"/>
    </source>
</evidence>
<dbReference type="STRING" id="1173701.A0A066X8C6"/>
<dbReference type="Pfam" id="PF01266">
    <property type="entry name" value="DAO"/>
    <property type="match status" value="1"/>
</dbReference>
<dbReference type="Gene3D" id="3.30.9.10">
    <property type="entry name" value="D-Amino Acid Oxidase, subunit A, domain 2"/>
    <property type="match status" value="1"/>
</dbReference>
<comment type="caution">
    <text evidence="7">The sequence shown here is derived from an EMBL/GenBank/DDBJ whole genome shotgun (WGS) entry which is preliminary data.</text>
</comment>
<dbReference type="SUPFAM" id="SSF54373">
    <property type="entry name" value="FAD-linked reductases, C-terminal domain"/>
    <property type="match status" value="1"/>
</dbReference>
<dbReference type="EMBL" id="JMSE01001344">
    <property type="protein sequence ID" value="KDN62255.1"/>
    <property type="molecule type" value="Genomic_DNA"/>
</dbReference>
<dbReference type="PANTHER" id="PTHR10961:SF45">
    <property type="entry name" value="FAD DEPENDENT OXIDOREDUCTASE DOMAIN-CONTAINING PROTEIN-RELATED"/>
    <property type="match status" value="1"/>
</dbReference>
<evidence type="ECO:0000256" key="5">
    <source>
        <dbReference type="ARBA" id="ARBA00023002"/>
    </source>
</evidence>
<evidence type="ECO:0000313" key="7">
    <source>
        <dbReference type="EMBL" id="KDN62255.1"/>
    </source>
</evidence>
<dbReference type="eggNOG" id="KOG2820">
    <property type="taxonomic scope" value="Eukaryota"/>
</dbReference>
<dbReference type="GO" id="GO:0050031">
    <property type="term" value="F:L-pipecolate oxidase activity"/>
    <property type="evidence" value="ECO:0007669"/>
    <property type="project" value="TreeGrafter"/>
</dbReference>
<proteinExistence type="inferred from homology"/>
<keyword evidence="4" id="KW-0274">FAD</keyword>
<comment type="cofactor">
    <cofactor evidence="1">
        <name>FAD</name>
        <dbReference type="ChEBI" id="CHEBI:57692"/>
    </cofactor>
</comment>
<dbReference type="GO" id="GO:0008115">
    <property type="term" value="F:sarcosine oxidase activity"/>
    <property type="evidence" value="ECO:0007669"/>
    <property type="project" value="TreeGrafter"/>
</dbReference>
<keyword evidence="3" id="KW-0285">Flavoprotein</keyword>
<dbReference type="Gene3D" id="3.50.50.60">
    <property type="entry name" value="FAD/NAD(P)-binding domain"/>
    <property type="match status" value="1"/>
</dbReference>
<keyword evidence="8" id="KW-1185">Reference proteome</keyword>
<gene>
    <name evidence="7" type="ORF">CSUB01_05678</name>
</gene>
<protein>
    <submittedName>
        <fullName evidence="7">Putative FAD dependent oxidoreductase</fullName>
    </submittedName>
</protein>
<name>A0A066X8C6_COLSU</name>
<dbReference type="Proteomes" id="UP000027238">
    <property type="component" value="Unassembled WGS sequence"/>
</dbReference>